<feature type="compositionally biased region" description="Basic and acidic residues" evidence="1">
    <location>
        <begin position="305"/>
        <end position="315"/>
    </location>
</feature>
<name>A0AAD7R9I9_9TELE</name>
<feature type="compositionally biased region" description="Polar residues" evidence="1">
    <location>
        <begin position="193"/>
        <end position="204"/>
    </location>
</feature>
<evidence type="ECO:0000313" key="2">
    <source>
        <dbReference type="EMBL" id="KAJ8372313.1"/>
    </source>
</evidence>
<organism evidence="2 3">
    <name type="scientific">Aldrovandia affinis</name>
    <dbReference type="NCBI Taxonomy" id="143900"/>
    <lineage>
        <taxon>Eukaryota</taxon>
        <taxon>Metazoa</taxon>
        <taxon>Chordata</taxon>
        <taxon>Craniata</taxon>
        <taxon>Vertebrata</taxon>
        <taxon>Euteleostomi</taxon>
        <taxon>Actinopterygii</taxon>
        <taxon>Neopterygii</taxon>
        <taxon>Teleostei</taxon>
        <taxon>Notacanthiformes</taxon>
        <taxon>Halosauridae</taxon>
        <taxon>Aldrovandia</taxon>
    </lineage>
</organism>
<feature type="compositionally biased region" description="Basic and acidic residues" evidence="1">
    <location>
        <begin position="272"/>
        <end position="290"/>
    </location>
</feature>
<dbReference type="EMBL" id="JAINUG010000407">
    <property type="protein sequence ID" value="KAJ8372313.1"/>
    <property type="molecule type" value="Genomic_DNA"/>
</dbReference>
<protein>
    <submittedName>
        <fullName evidence="2">Uncharacterized protein</fullName>
    </submittedName>
</protein>
<sequence>IKTRKLRMTVKELNKLQQDMRASKTSADSWKLHYEEMKESFGQIKEEAASKAEEYRTTTEAECVRNTNMFEVLKGELVAITNTCEKKEKRLVAMGITCELREKIAAMAVRKLEAMAAKSQKKEEELAAMVQLCQEKEAALQQKMAQEEAQQLLMEEYKKRICAPKRELEGCENALKALVEGENQQIDVKESDNQQVDVTDQGSDQVKDQLQHDAQQHKLAQEEGRVYKKRIRVEFGTYRPKIGWGSADQRQNDERFSQTQKDYQSGQAPMQENRHGCGNEDWSGRAEGAGRRGRGQGGWYRPRQRQREWMQHCDR</sequence>
<feature type="compositionally biased region" description="Basic and acidic residues" evidence="1">
    <location>
        <begin position="205"/>
        <end position="222"/>
    </location>
</feature>
<feature type="region of interest" description="Disordered" evidence="1">
    <location>
        <begin position="241"/>
        <end position="315"/>
    </location>
</feature>
<dbReference type="Proteomes" id="UP001221898">
    <property type="component" value="Unassembled WGS sequence"/>
</dbReference>
<feature type="region of interest" description="Disordered" evidence="1">
    <location>
        <begin position="190"/>
        <end position="222"/>
    </location>
</feature>
<accession>A0AAD7R9I9</accession>
<dbReference type="AlphaFoldDB" id="A0AAD7R9I9"/>
<gene>
    <name evidence="2" type="ORF">AAFF_G00290430</name>
</gene>
<proteinExistence type="predicted"/>
<feature type="non-terminal residue" evidence="2">
    <location>
        <position position="1"/>
    </location>
</feature>
<evidence type="ECO:0000256" key="1">
    <source>
        <dbReference type="SAM" id="MobiDB-lite"/>
    </source>
</evidence>
<keyword evidence="3" id="KW-1185">Reference proteome</keyword>
<feature type="compositionally biased region" description="Polar residues" evidence="1">
    <location>
        <begin position="257"/>
        <end position="270"/>
    </location>
</feature>
<evidence type="ECO:0000313" key="3">
    <source>
        <dbReference type="Proteomes" id="UP001221898"/>
    </source>
</evidence>
<reference evidence="2" key="1">
    <citation type="journal article" date="2023" name="Science">
        <title>Genome structures resolve the early diversification of teleost fishes.</title>
        <authorList>
            <person name="Parey E."/>
            <person name="Louis A."/>
            <person name="Montfort J."/>
            <person name="Bouchez O."/>
            <person name="Roques C."/>
            <person name="Iampietro C."/>
            <person name="Lluch J."/>
            <person name="Castinel A."/>
            <person name="Donnadieu C."/>
            <person name="Desvignes T."/>
            <person name="Floi Bucao C."/>
            <person name="Jouanno E."/>
            <person name="Wen M."/>
            <person name="Mejri S."/>
            <person name="Dirks R."/>
            <person name="Jansen H."/>
            <person name="Henkel C."/>
            <person name="Chen W.J."/>
            <person name="Zahm M."/>
            <person name="Cabau C."/>
            <person name="Klopp C."/>
            <person name="Thompson A.W."/>
            <person name="Robinson-Rechavi M."/>
            <person name="Braasch I."/>
            <person name="Lecointre G."/>
            <person name="Bobe J."/>
            <person name="Postlethwait J.H."/>
            <person name="Berthelot C."/>
            <person name="Roest Crollius H."/>
            <person name="Guiguen Y."/>
        </authorList>
    </citation>
    <scope>NUCLEOTIDE SEQUENCE</scope>
    <source>
        <strain evidence="2">NC1722</strain>
    </source>
</reference>
<comment type="caution">
    <text evidence="2">The sequence shown here is derived from an EMBL/GenBank/DDBJ whole genome shotgun (WGS) entry which is preliminary data.</text>
</comment>